<dbReference type="Proteomes" id="UP001189429">
    <property type="component" value="Unassembled WGS sequence"/>
</dbReference>
<evidence type="ECO:0000313" key="4">
    <source>
        <dbReference type="Proteomes" id="UP001189429"/>
    </source>
</evidence>
<reference evidence="3" key="1">
    <citation type="submission" date="2023-10" db="EMBL/GenBank/DDBJ databases">
        <authorList>
            <person name="Chen Y."/>
            <person name="Shah S."/>
            <person name="Dougan E. K."/>
            <person name="Thang M."/>
            <person name="Chan C."/>
        </authorList>
    </citation>
    <scope>NUCLEOTIDE SEQUENCE [LARGE SCALE GENOMIC DNA]</scope>
</reference>
<feature type="region of interest" description="Disordered" evidence="2">
    <location>
        <begin position="60"/>
        <end position="94"/>
    </location>
</feature>
<feature type="region of interest" description="Disordered" evidence="2">
    <location>
        <begin position="1037"/>
        <end position="1077"/>
    </location>
</feature>
<evidence type="ECO:0000256" key="1">
    <source>
        <dbReference type="SAM" id="Coils"/>
    </source>
</evidence>
<sequence length="1077" mass="119719">MPYGKGAAEDWRRRSQRASVCQTDSLTAGEAASAPLLRQLTNVQRLKLAGGGDLAAESGRRLDGVRTASGTLDKDSGPSAASEAESRAQRSLETAKTWSRFGGTSTSNGKLLYSVASLDSVSTIAGTALLGGSSTGSLFTALAEGDEESTASASEDLGELPEGMPQHKVVSMILNNNLTHQAAIDILEKIKDPMAGNQLTDSYFESANMYGEIGDGLLGIRSRLKRIEASLEIDSLDLDAERAQEARRQQEEERRQELEQQIFALEMRVEADMEMLDRLDYSGQAWGRQKLGRTLGGIVFQLDRYNWSQLCRLLKRWVQCDTANHHLVKDLLQEIAEQESEALHLMSMSRLKVTEALSGRVVSATRLLMGFHDRILEEMRSVSAKRKELREDQDSTASRRPSSASSGGLSSVRIFREQMADTSERHMKHMEMNRAMQDFMANRASIFAAPPQLAGGEGHPATSRNRLSTRPSVLAGLRQSVRRSTAFKRNSSCRTVVEEPPSRSSMVMQNRFAVMCSSSVSAGETKAHFIETAAKAAETMQEQLIDLVTRRAAEVARVKDLRQRRQHLWNRLNSVTIRHEIVPQAASMAPVQPKNPWQQRLRQVGLLGTAFLDRKEDRSASPSPSLRRNEMGAAQMQDARELQRRLKIIQNMLSRFDAEKDSIEAEVSSFYGEGAWVTSRDGVDFKLNPREAILHKVEQSLDFRMERNCGDEEKSHLADLYQVAGVLVMKIRNTPDKERAALDTRIDQLVWRLQAWHRGAEDGDGQSPKVGATASDSASPIQHARSGVHDLSPRSGGTAPDSSERSTASLAQHSSEAGRSPPVAARAFCPRGADEVDPLTAELAEQEAFLERYQELQKWREKVARLKGECDGLARQVLNGRAMRSGSPKRPAWRPGVPLELVGSPRSPTKGFPPMLRTTSKRSRTKGSEASSRKLGGEVREPAEAEEASVQLELAQAEEENRWLHGERDRMRRESNLLEVSIGANMEAEELDFSFFRNGMPASVKAGSVRGRMRSTRRLAIVVDVWDKKMQEQRCRSSWPRSRTRGRSSPWRLRMAMPKGESAWPTSWRSPSPAWAT</sequence>
<feature type="coiled-coil region" evidence="1">
    <location>
        <begin position="233"/>
        <end position="268"/>
    </location>
</feature>
<feature type="compositionally biased region" description="Low complexity" evidence="2">
    <location>
        <begin position="395"/>
        <end position="411"/>
    </location>
</feature>
<evidence type="ECO:0000313" key="3">
    <source>
        <dbReference type="EMBL" id="CAK0901126.1"/>
    </source>
</evidence>
<feature type="region of interest" description="Disordered" evidence="2">
    <location>
        <begin position="386"/>
        <end position="414"/>
    </location>
</feature>
<accession>A0ABN9XSB8</accession>
<protein>
    <submittedName>
        <fullName evidence="3">Uncharacterized protein</fullName>
    </submittedName>
</protein>
<keyword evidence="1" id="KW-0175">Coiled coil</keyword>
<feature type="region of interest" description="Disordered" evidence="2">
    <location>
        <begin position="760"/>
        <end position="824"/>
    </location>
</feature>
<keyword evidence="4" id="KW-1185">Reference proteome</keyword>
<feature type="compositionally biased region" description="Polar residues" evidence="2">
    <location>
        <begin position="805"/>
        <end position="817"/>
    </location>
</feature>
<feature type="compositionally biased region" description="Basic and acidic residues" evidence="2">
    <location>
        <begin position="931"/>
        <end position="943"/>
    </location>
</feature>
<dbReference type="EMBL" id="CAUYUJ010020887">
    <property type="protein sequence ID" value="CAK0901126.1"/>
    <property type="molecule type" value="Genomic_DNA"/>
</dbReference>
<feature type="coiled-coil region" evidence="1">
    <location>
        <begin position="639"/>
        <end position="666"/>
    </location>
</feature>
<comment type="caution">
    <text evidence="3">The sequence shown here is derived from an EMBL/GenBank/DDBJ whole genome shotgun (WGS) entry which is preliminary data.</text>
</comment>
<feature type="region of interest" description="Disordered" evidence="2">
    <location>
        <begin position="882"/>
        <end position="946"/>
    </location>
</feature>
<evidence type="ECO:0000256" key="2">
    <source>
        <dbReference type="SAM" id="MobiDB-lite"/>
    </source>
</evidence>
<organism evidence="3 4">
    <name type="scientific">Prorocentrum cordatum</name>
    <dbReference type="NCBI Taxonomy" id="2364126"/>
    <lineage>
        <taxon>Eukaryota</taxon>
        <taxon>Sar</taxon>
        <taxon>Alveolata</taxon>
        <taxon>Dinophyceae</taxon>
        <taxon>Prorocentrales</taxon>
        <taxon>Prorocentraceae</taxon>
        <taxon>Prorocentrum</taxon>
    </lineage>
</organism>
<gene>
    <name evidence="3" type="ORF">PCOR1329_LOCUS78197</name>
</gene>
<proteinExistence type="predicted"/>
<name>A0ABN9XSB8_9DINO</name>